<evidence type="ECO:0008006" key="3">
    <source>
        <dbReference type="Google" id="ProtNLM"/>
    </source>
</evidence>
<dbReference type="OrthoDB" id="2687876at2759"/>
<proteinExistence type="predicted"/>
<gene>
    <name evidence="1" type="ORF">BO78DRAFT_292677</name>
</gene>
<protein>
    <recommendedName>
        <fullName evidence="3">Protein kinase domain-containing protein</fullName>
    </recommendedName>
</protein>
<dbReference type="AlphaFoldDB" id="A0A319E8V3"/>
<sequence>IWHPNSIDCTKPPRVQQLSELASEVVHESENPNAGPTAIAYIVPFAGHLRRIEMETRIHQALRDTDIGPRFLGHIHEHGDVRGFLVENIEGREVTGDDSLACRNALQQLHDRNYHYFGGIKRSHFRVQNGEVKLIDFEDCFKSGSKEEMQRDMEHL</sequence>
<dbReference type="SUPFAM" id="SSF56112">
    <property type="entry name" value="Protein kinase-like (PK-like)"/>
    <property type="match status" value="1"/>
</dbReference>
<name>A0A319E8V3_ASPSB</name>
<reference evidence="1 2" key="1">
    <citation type="submission" date="2018-02" db="EMBL/GenBank/DDBJ databases">
        <title>The genomes of Aspergillus section Nigri reveals drivers in fungal speciation.</title>
        <authorList>
            <consortium name="DOE Joint Genome Institute"/>
            <person name="Vesth T.C."/>
            <person name="Nybo J."/>
            <person name="Theobald S."/>
            <person name="Brandl J."/>
            <person name="Frisvad J.C."/>
            <person name="Nielsen K.F."/>
            <person name="Lyhne E.K."/>
            <person name="Kogle M.E."/>
            <person name="Kuo A."/>
            <person name="Riley R."/>
            <person name="Clum A."/>
            <person name="Nolan M."/>
            <person name="Lipzen A."/>
            <person name="Salamov A."/>
            <person name="Henrissat B."/>
            <person name="Wiebenga A."/>
            <person name="De vries R.P."/>
            <person name="Grigoriev I.V."/>
            <person name="Mortensen U.H."/>
            <person name="Andersen M.R."/>
            <person name="Baker S.E."/>
        </authorList>
    </citation>
    <scope>NUCLEOTIDE SEQUENCE [LARGE SCALE GENOMIC DNA]</scope>
    <source>
        <strain evidence="1 2">CBS 121057</strain>
    </source>
</reference>
<dbReference type="InterPro" id="IPR011009">
    <property type="entry name" value="Kinase-like_dom_sf"/>
</dbReference>
<dbReference type="STRING" id="1448318.A0A319E8V3"/>
<dbReference type="Proteomes" id="UP000248423">
    <property type="component" value="Unassembled WGS sequence"/>
</dbReference>
<evidence type="ECO:0000313" key="1">
    <source>
        <dbReference type="EMBL" id="PYI06516.1"/>
    </source>
</evidence>
<organism evidence="1 2">
    <name type="scientific">Aspergillus sclerotiicarbonarius (strain CBS 121057 / IBT 28362)</name>
    <dbReference type="NCBI Taxonomy" id="1448318"/>
    <lineage>
        <taxon>Eukaryota</taxon>
        <taxon>Fungi</taxon>
        <taxon>Dikarya</taxon>
        <taxon>Ascomycota</taxon>
        <taxon>Pezizomycotina</taxon>
        <taxon>Eurotiomycetes</taxon>
        <taxon>Eurotiomycetidae</taxon>
        <taxon>Eurotiales</taxon>
        <taxon>Aspergillaceae</taxon>
        <taxon>Aspergillus</taxon>
        <taxon>Aspergillus subgen. Circumdati</taxon>
    </lineage>
</organism>
<feature type="non-terminal residue" evidence="1">
    <location>
        <position position="156"/>
    </location>
</feature>
<evidence type="ECO:0000313" key="2">
    <source>
        <dbReference type="Proteomes" id="UP000248423"/>
    </source>
</evidence>
<dbReference type="EMBL" id="KZ826349">
    <property type="protein sequence ID" value="PYI06516.1"/>
    <property type="molecule type" value="Genomic_DNA"/>
</dbReference>
<dbReference type="VEuPathDB" id="FungiDB:BO78DRAFT_292677"/>
<keyword evidence="2" id="KW-1185">Reference proteome</keyword>
<feature type="non-terminal residue" evidence="1">
    <location>
        <position position="1"/>
    </location>
</feature>
<accession>A0A319E8V3</accession>